<protein>
    <submittedName>
        <fullName evidence="3">Uncharacterized protein</fullName>
    </submittedName>
</protein>
<name>A0A6J5S146_9CAUD</name>
<organism evidence="3">
    <name type="scientific">uncultured Caudovirales phage</name>
    <dbReference type="NCBI Taxonomy" id="2100421"/>
    <lineage>
        <taxon>Viruses</taxon>
        <taxon>Duplodnaviria</taxon>
        <taxon>Heunggongvirae</taxon>
        <taxon>Uroviricota</taxon>
        <taxon>Caudoviricetes</taxon>
        <taxon>Peduoviridae</taxon>
        <taxon>Maltschvirus</taxon>
        <taxon>Maltschvirus maltsch</taxon>
    </lineage>
</organism>
<sequence>MRKVPDNEVKPGMIIELKDEPGKKYEVLSANGAEKQLIRREDLDEPGEHFVEVVMDGRHSVTVYRFYGVGVWRVKRGENWHPINAILVPGEALEIAARECRADAVT</sequence>
<proteinExistence type="predicted"/>
<accession>A0A6J5S146</accession>
<dbReference type="EMBL" id="LR797048">
    <property type="protein sequence ID" value="CAB4184180.1"/>
    <property type="molecule type" value="Genomic_DNA"/>
</dbReference>
<dbReference type="EMBL" id="LR797291">
    <property type="protein sequence ID" value="CAB4200084.1"/>
    <property type="molecule type" value="Genomic_DNA"/>
</dbReference>
<evidence type="ECO:0000313" key="2">
    <source>
        <dbReference type="EMBL" id="CAB4184180.1"/>
    </source>
</evidence>
<evidence type="ECO:0000313" key="1">
    <source>
        <dbReference type="EMBL" id="CAB4171582.1"/>
    </source>
</evidence>
<gene>
    <name evidence="2" type="ORF">UFOVP1097_33</name>
    <name evidence="3" type="ORF">UFOVP1349_27</name>
    <name evidence="4" type="ORF">UFOVP1456_7</name>
    <name evidence="1" type="ORF">UFOVP925_16</name>
</gene>
<dbReference type="EMBL" id="LR796876">
    <property type="protein sequence ID" value="CAB4171582.1"/>
    <property type="molecule type" value="Genomic_DNA"/>
</dbReference>
<reference evidence="3" key="1">
    <citation type="submission" date="2020-05" db="EMBL/GenBank/DDBJ databases">
        <authorList>
            <person name="Chiriac C."/>
            <person name="Salcher M."/>
            <person name="Ghai R."/>
            <person name="Kavagutti S V."/>
        </authorList>
    </citation>
    <scope>NUCLEOTIDE SEQUENCE</scope>
</reference>
<dbReference type="EMBL" id="LR797404">
    <property type="protein sequence ID" value="CAB4213975.1"/>
    <property type="molecule type" value="Genomic_DNA"/>
</dbReference>
<evidence type="ECO:0000313" key="4">
    <source>
        <dbReference type="EMBL" id="CAB4213975.1"/>
    </source>
</evidence>
<evidence type="ECO:0000313" key="3">
    <source>
        <dbReference type="EMBL" id="CAB4200084.1"/>
    </source>
</evidence>